<organism evidence="1 2">
    <name type="scientific">Thermoflexus hugenholtzii JAD2</name>
    <dbReference type="NCBI Taxonomy" id="877466"/>
    <lineage>
        <taxon>Bacteria</taxon>
        <taxon>Bacillati</taxon>
        <taxon>Chloroflexota</taxon>
        <taxon>Thermoflexia</taxon>
        <taxon>Thermoflexales</taxon>
        <taxon>Thermoflexaceae</taxon>
        <taxon>Thermoflexus</taxon>
    </lineage>
</organism>
<name>A0A212QQR4_9CHLR</name>
<dbReference type="AlphaFoldDB" id="A0A212QQR4"/>
<accession>A0A212QQR4</accession>
<evidence type="ECO:0000313" key="2">
    <source>
        <dbReference type="Proteomes" id="UP000197025"/>
    </source>
</evidence>
<dbReference type="Proteomes" id="UP000197025">
    <property type="component" value="Unassembled WGS sequence"/>
</dbReference>
<dbReference type="EMBL" id="FYEK01000019">
    <property type="protein sequence ID" value="SNB61875.1"/>
    <property type="molecule type" value="Genomic_DNA"/>
</dbReference>
<dbReference type="InParanoid" id="A0A212QQR4"/>
<evidence type="ECO:0000313" key="1">
    <source>
        <dbReference type="EMBL" id="SNB61875.1"/>
    </source>
</evidence>
<gene>
    <name evidence="1" type="ORF">SAMN02746019_00027180</name>
</gene>
<reference evidence="2" key="1">
    <citation type="submission" date="2017-06" db="EMBL/GenBank/DDBJ databases">
        <authorList>
            <person name="Varghese N."/>
            <person name="Submissions S."/>
        </authorList>
    </citation>
    <scope>NUCLEOTIDE SEQUENCE [LARGE SCALE GENOMIC DNA]</scope>
    <source>
        <strain evidence="2">JAD2</strain>
    </source>
</reference>
<sequence>MPAGSAEDLAKLFGLPLWRRSELLARFGLKEIFPEAVDPSKAKPIGTLIVSPEGTEARR</sequence>
<keyword evidence="2" id="KW-1185">Reference proteome</keyword>
<protein>
    <submittedName>
        <fullName evidence="1">Uncharacterized protein</fullName>
    </submittedName>
</protein>
<proteinExistence type="predicted"/>